<dbReference type="CDD" id="cd18507">
    <property type="entry name" value="BACK_GPRS_like"/>
    <property type="match status" value="1"/>
</dbReference>
<dbReference type="Gene3D" id="3.30.710.10">
    <property type="entry name" value="Potassium Channel Kv1.1, Chain A"/>
    <property type="match status" value="2"/>
</dbReference>
<dbReference type="InterPro" id="IPR011333">
    <property type="entry name" value="SKP1/BTB/POZ_sf"/>
</dbReference>
<dbReference type="eggNOG" id="KOG2075">
    <property type="taxonomic scope" value="Eukaryota"/>
</dbReference>
<dbReference type="SMART" id="SM00225">
    <property type="entry name" value="BTB"/>
    <property type="match status" value="1"/>
</dbReference>
<dbReference type="Pfam" id="PF00651">
    <property type="entry name" value="BTB"/>
    <property type="match status" value="2"/>
</dbReference>
<dbReference type="SMART" id="SM00875">
    <property type="entry name" value="BACK"/>
    <property type="match status" value="1"/>
</dbReference>
<dbReference type="InterPro" id="IPR011705">
    <property type="entry name" value="BACK"/>
</dbReference>
<reference evidence="5" key="1">
    <citation type="submission" date="2011-08" db="EMBL/GenBank/DDBJ databases">
        <authorList>
            <person name="Rombauts S."/>
        </authorList>
    </citation>
    <scope>NUCLEOTIDE SEQUENCE</scope>
    <source>
        <strain evidence="5">London</strain>
    </source>
</reference>
<dbReference type="EMBL" id="CAEY01000991">
    <property type="status" value="NOT_ANNOTATED_CDS"/>
    <property type="molecule type" value="Genomic_DNA"/>
</dbReference>
<feature type="compositionally biased region" description="Basic and acidic residues" evidence="1">
    <location>
        <begin position="640"/>
        <end position="661"/>
    </location>
</feature>
<evidence type="ECO:0000313" key="5">
    <source>
        <dbReference type="Proteomes" id="UP000015104"/>
    </source>
</evidence>
<dbReference type="EnsemblMetazoa" id="tetur34g00790.1">
    <property type="protein sequence ID" value="tetur34g00790.1"/>
    <property type="gene ID" value="tetur34g00790"/>
</dbReference>
<protein>
    <recommendedName>
        <fullName evidence="6">BTB domain-containing protein</fullName>
    </recommendedName>
</protein>
<feature type="region of interest" description="Disordered" evidence="1">
    <location>
        <begin position="588"/>
        <end position="680"/>
    </location>
</feature>
<evidence type="ECO:0008006" key="6">
    <source>
        <dbReference type="Google" id="ProtNLM"/>
    </source>
</evidence>
<feature type="region of interest" description="Disordered" evidence="1">
    <location>
        <begin position="554"/>
        <end position="573"/>
    </location>
</feature>
<organism evidence="4 5">
    <name type="scientific">Tetranychus urticae</name>
    <name type="common">Two-spotted spider mite</name>
    <dbReference type="NCBI Taxonomy" id="32264"/>
    <lineage>
        <taxon>Eukaryota</taxon>
        <taxon>Metazoa</taxon>
        <taxon>Ecdysozoa</taxon>
        <taxon>Arthropoda</taxon>
        <taxon>Chelicerata</taxon>
        <taxon>Arachnida</taxon>
        <taxon>Acari</taxon>
        <taxon>Acariformes</taxon>
        <taxon>Trombidiformes</taxon>
        <taxon>Prostigmata</taxon>
        <taxon>Eleutherengona</taxon>
        <taxon>Raphignathae</taxon>
        <taxon>Tetranychoidea</taxon>
        <taxon>Tetranychidae</taxon>
        <taxon>Tetranychus</taxon>
    </lineage>
</organism>
<proteinExistence type="predicted"/>
<dbReference type="KEGG" id="tut:107369715"/>
<evidence type="ECO:0000259" key="2">
    <source>
        <dbReference type="SMART" id="SM00225"/>
    </source>
</evidence>
<evidence type="ECO:0000256" key="1">
    <source>
        <dbReference type="SAM" id="MobiDB-lite"/>
    </source>
</evidence>
<sequence length="680" mass="75423">MKQLITIMSGDLTFLDDNLFNQLLGNCDQENFVSNNHFNVNHSIGFSIGQNREDEEDDENDESNVNNQTNHSIIFTNPNNSSQHHNIIIINSSIDKTSLMDSYNCSSSPNPLINPLAPGFGTHQDSQDDLIDHEYETDYSVYENKSGLAEDMKFLASMPELCDVTFLVGETREPVCAVRSVLAARSRTFHKLLFAHKQNQLSVLSTVTNNVQQNNGTSNNNGNNNTGNNNNINCSNNNTSPVNNNNSGYALGNLSSVISPREGDSGETHISNDSQREKQLKYSKSKKFRETSKETKLKLFLKRSSEPALNGLPVNHHHQFTVQSHRTMIIEEFEPDVFRQLIEYIHTGCVTLQARTLLGLLNAADYYGLDELKRACLGFVSCCITVDTVCALLASAERYIQYKCTKSLVQRVLEFVDQHGNDVLCLGSFALLPEHVVRLILSREELKADELTKFHAALSWSQRYCDASPGSTDLREVMSGFFECIEFYKIPATVLMREVHPLGVVPDHVIMNALAFQADPRSVDLHKIESPNRFRRMTLPHALNIAGSDLLGLQQQSARSERSASTSTSGYISNSDLNHITVNGLRSELVGKKEGKETDKPVIESNKGSISGTGSASTSSSVSTSGSVSASGSSNGNGNKDNKEDKTKSKPKEKDKSWRDKIGKRKARPFRRAKTLLDSN</sequence>
<dbReference type="InterPro" id="IPR000210">
    <property type="entry name" value="BTB/POZ_dom"/>
</dbReference>
<dbReference type="PANTHER" id="PTHR24410:SF46">
    <property type="entry name" value="SERINE-ENRICHED PROTEIN"/>
    <property type="match status" value="1"/>
</dbReference>
<dbReference type="Proteomes" id="UP000015104">
    <property type="component" value="Unassembled WGS sequence"/>
</dbReference>
<feature type="region of interest" description="Disordered" evidence="1">
    <location>
        <begin position="211"/>
        <end position="289"/>
    </location>
</feature>
<feature type="compositionally biased region" description="Low complexity" evidence="1">
    <location>
        <begin position="211"/>
        <end position="247"/>
    </location>
</feature>
<dbReference type="PANTHER" id="PTHR24410">
    <property type="entry name" value="HL07962P-RELATED"/>
    <property type="match status" value="1"/>
</dbReference>
<evidence type="ECO:0000259" key="3">
    <source>
        <dbReference type="SMART" id="SM00875"/>
    </source>
</evidence>
<accession>T1L2X9</accession>
<dbReference type="OMA" id="FFECIEF"/>
<feature type="domain" description="BACK" evidence="3">
    <location>
        <begin position="390"/>
        <end position="500"/>
    </location>
</feature>
<dbReference type="OrthoDB" id="6359816at2759"/>
<dbReference type="HOGENOM" id="CLU_404592_0_0_1"/>
<feature type="domain" description="BTB" evidence="2">
    <location>
        <begin position="162"/>
        <end position="384"/>
    </location>
</feature>
<gene>
    <name evidence="4" type="primary">107369715</name>
</gene>
<dbReference type="Pfam" id="PF07707">
    <property type="entry name" value="BACK"/>
    <property type="match status" value="1"/>
</dbReference>
<name>T1L2X9_TETUR</name>
<feature type="compositionally biased region" description="Basic and acidic residues" evidence="1">
    <location>
        <begin position="589"/>
        <end position="602"/>
    </location>
</feature>
<feature type="compositionally biased region" description="Low complexity" evidence="1">
    <location>
        <begin position="555"/>
        <end position="569"/>
    </location>
</feature>
<feature type="compositionally biased region" description="Low complexity" evidence="1">
    <location>
        <begin position="608"/>
        <end position="639"/>
    </location>
</feature>
<feature type="compositionally biased region" description="Basic residues" evidence="1">
    <location>
        <begin position="662"/>
        <end position="674"/>
    </location>
</feature>
<dbReference type="AlphaFoldDB" id="T1L2X9"/>
<dbReference type="InterPro" id="IPR051481">
    <property type="entry name" value="BTB-POZ/Galectin-3-binding"/>
</dbReference>
<evidence type="ECO:0000313" key="4">
    <source>
        <dbReference type="EnsemblMetazoa" id="tetur34g00790.1"/>
    </source>
</evidence>
<reference evidence="4" key="2">
    <citation type="submission" date="2015-06" db="UniProtKB">
        <authorList>
            <consortium name="EnsemblMetazoa"/>
        </authorList>
    </citation>
    <scope>IDENTIFICATION</scope>
</reference>
<dbReference type="SUPFAM" id="SSF54695">
    <property type="entry name" value="POZ domain"/>
    <property type="match status" value="1"/>
</dbReference>
<keyword evidence="5" id="KW-1185">Reference proteome</keyword>